<organism evidence="3 4">
    <name type="scientific">Macrococcoides canis</name>
    <dbReference type="NCBI Taxonomy" id="1855823"/>
    <lineage>
        <taxon>Bacteria</taxon>
        <taxon>Bacillati</taxon>
        <taxon>Bacillota</taxon>
        <taxon>Bacilli</taxon>
        <taxon>Bacillales</taxon>
        <taxon>Staphylococcaceae</taxon>
        <taxon>Macrococcoides</taxon>
    </lineage>
</organism>
<proteinExistence type="predicted"/>
<dbReference type="Pfam" id="PF01381">
    <property type="entry name" value="HTH_3"/>
    <property type="match status" value="1"/>
</dbReference>
<dbReference type="KEGG" id="mcak:MCCS_21760"/>
<evidence type="ECO:0000313" key="4">
    <source>
        <dbReference type="Proteomes" id="UP000194154"/>
    </source>
</evidence>
<dbReference type="Proteomes" id="UP000194154">
    <property type="component" value="Chromosome"/>
</dbReference>
<protein>
    <submittedName>
        <fullName evidence="3">Cro/C1-type helix-turn-helix domain-containing protein</fullName>
    </submittedName>
</protein>
<dbReference type="InterPro" id="IPR010982">
    <property type="entry name" value="Lambda_DNA-bd_dom_sf"/>
</dbReference>
<dbReference type="PANTHER" id="PTHR46558">
    <property type="entry name" value="TRACRIPTIONAL REGULATORY PROTEIN-RELATED-RELATED"/>
    <property type="match status" value="1"/>
</dbReference>
<dbReference type="EMBL" id="CP021059">
    <property type="protein sequence ID" value="ARQ07765.1"/>
    <property type="molecule type" value="Genomic_DNA"/>
</dbReference>
<keyword evidence="4" id="KW-1185">Reference proteome</keyword>
<dbReference type="AlphaFoldDB" id="A0A1W7ADT1"/>
<gene>
    <name evidence="3" type="ORF">MCCS_21760</name>
</gene>
<dbReference type="CDD" id="cd00093">
    <property type="entry name" value="HTH_XRE"/>
    <property type="match status" value="1"/>
</dbReference>
<dbReference type="PROSITE" id="PS50943">
    <property type="entry name" value="HTH_CROC1"/>
    <property type="match status" value="1"/>
</dbReference>
<dbReference type="InterPro" id="IPR001387">
    <property type="entry name" value="Cro/C1-type_HTH"/>
</dbReference>
<accession>A0A1W7ADT1</accession>
<reference evidence="3 4" key="1">
    <citation type="journal article" date="2017" name="Int. J. Syst. Evol. Microbiol.">
        <title>Macrococcus canis sp. nov., a skin bacterium associated with infections in dogs.</title>
        <authorList>
            <person name="Gobeli Brawand S."/>
            <person name="Cotting K."/>
            <person name="Gomez-Sanz E."/>
            <person name="Collaud A."/>
            <person name="Thomann A."/>
            <person name="Brodard I."/>
            <person name="Rodriguez-Campos S."/>
            <person name="Strauss C."/>
            <person name="Perreten V."/>
        </authorList>
    </citation>
    <scope>NUCLEOTIDE SEQUENCE [LARGE SCALE GENOMIC DNA]</scope>
    <source>
        <strain evidence="3 4">KM45013</strain>
    </source>
</reference>
<dbReference type="STRING" id="1855823.MCCS_21760"/>
<evidence type="ECO:0000259" key="2">
    <source>
        <dbReference type="PROSITE" id="PS50943"/>
    </source>
</evidence>
<keyword evidence="1" id="KW-0238">DNA-binding</keyword>
<dbReference type="Gene3D" id="1.10.260.40">
    <property type="entry name" value="lambda repressor-like DNA-binding domains"/>
    <property type="match status" value="1"/>
</dbReference>
<evidence type="ECO:0000256" key="1">
    <source>
        <dbReference type="ARBA" id="ARBA00023125"/>
    </source>
</evidence>
<dbReference type="PANTHER" id="PTHR46558:SF5">
    <property type="entry name" value="TRANSCRIPTION REGULATOR"/>
    <property type="match status" value="1"/>
</dbReference>
<sequence>MVYMLNNVKKIRGDKKISQSELAKRTGITRQTISLIEVGKYNPSLKLCIELAEELDTDLNTLFWKVGEEDVE</sequence>
<dbReference type="SMART" id="SM00530">
    <property type="entry name" value="HTH_XRE"/>
    <property type="match status" value="1"/>
</dbReference>
<evidence type="ECO:0000313" key="3">
    <source>
        <dbReference type="EMBL" id="ARQ07765.1"/>
    </source>
</evidence>
<dbReference type="SUPFAM" id="SSF47413">
    <property type="entry name" value="lambda repressor-like DNA-binding domains"/>
    <property type="match status" value="1"/>
</dbReference>
<dbReference type="GO" id="GO:0003677">
    <property type="term" value="F:DNA binding"/>
    <property type="evidence" value="ECO:0007669"/>
    <property type="project" value="UniProtKB-KW"/>
</dbReference>
<name>A0A1W7ADT1_9STAP</name>
<feature type="domain" description="HTH cro/C1-type" evidence="2">
    <location>
        <begin position="8"/>
        <end position="62"/>
    </location>
</feature>